<dbReference type="AlphaFoldDB" id="A0A939GYL3"/>
<evidence type="ECO:0000256" key="2">
    <source>
        <dbReference type="ARBA" id="ARBA00023002"/>
    </source>
</evidence>
<dbReference type="RefSeq" id="WP_207574218.1">
    <property type="nucleotide sequence ID" value="NZ_JAFNME010000003.1"/>
</dbReference>
<comment type="similarity">
    <text evidence="1">Belongs to the short-chain dehydrogenases/reductases (SDR) family.</text>
</comment>
<dbReference type="Gene3D" id="3.40.50.720">
    <property type="entry name" value="NAD(P)-binding Rossmann-like Domain"/>
    <property type="match status" value="1"/>
</dbReference>
<keyword evidence="4" id="KW-1185">Reference proteome</keyword>
<evidence type="ECO:0000313" key="3">
    <source>
        <dbReference type="EMBL" id="MBO1248665.1"/>
    </source>
</evidence>
<dbReference type="EMBL" id="JAFNME010000003">
    <property type="protein sequence ID" value="MBO1248665.1"/>
    <property type="molecule type" value="Genomic_DNA"/>
</dbReference>
<gene>
    <name evidence="3" type="ORF">J1777_02275</name>
</gene>
<keyword evidence="2" id="KW-0560">Oxidoreductase</keyword>
<reference evidence="3" key="1">
    <citation type="submission" date="2021-03" db="EMBL/GenBank/DDBJ databases">
        <title>Comamonas denitrificans.</title>
        <authorList>
            <person name="Finster K."/>
        </authorList>
    </citation>
    <scope>NUCLEOTIDE SEQUENCE</scope>
    <source>
        <strain evidence="3">MM2021_4</strain>
    </source>
</reference>
<dbReference type="InterPro" id="IPR036291">
    <property type="entry name" value="NAD(P)-bd_dom_sf"/>
</dbReference>
<dbReference type="PANTHER" id="PTHR24321">
    <property type="entry name" value="DEHYDROGENASES, SHORT CHAIN"/>
    <property type="match status" value="1"/>
</dbReference>
<dbReference type="Pfam" id="PF00106">
    <property type="entry name" value="adh_short"/>
    <property type="match status" value="1"/>
</dbReference>
<evidence type="ECO:0000256" key="1">
    <source>
        <dbReference type="ARBA" id="ARBA00006484"/>
    </source>
</evidence>
<dbReference type="GO" id="GO:0016491">
    <property type="term" value="F:oxidoreductase activity"/>
    <property type="evidence" value="ECO:0007669"/>
    <property type="project" value="UniProtKB-KW"/>
</dbReference>
<dbReference type="SUPFAM" id="SSF51735">
    <property type="entry name" value="NAD(P)-binding Rossmann-fold domains"/>
    <property type="match status" value="1"/>
</dbReference>
<proteinExistence type="inferred from homology"/>
<dbReference type="InterPro" id="IPR002347">
    <property type="entry name" value="SDR_fam"/>
</dbReference>
<dbReference type="PRINTS" id="PR00081">
    <property type="entry name" value="GDHRDH"/>
</dbReference>
<name>A0A939GYL3_9BURK</name>
<comment type="caution">
    <text evidence="3">The sequence shown here is derived from an EMBL/GenBank/DDBJ whole genome shotgun (WGS) entry which is preliminary data.</text>
</comment>
<dbReference type="PANTHER" id="PTHR24321:SF8">
    <property type="entry name" value="ESTRADIOL 17-BETA-DEHYDROGENASE 8-RELATED"/>
    <property type="match status" value="1"/>
</dbReference>
<dbReference type="PROSITE" id="PS00061">
    <property type="entry name" value="ADH_SHORT"/>
    <property type="match status" value="1"/>
</dbReference>
<accession>A0A939GYL3</accession>
<dbReference type="InterPro" id="IPR020904">
    <property type="entry name" value="Sc_DH/Rdtase_CS"/>
</dbReference>
<sequence>MKRSHKKTALITGATGQLGWAVANFLHDQGWRLLLLARNGQAMQLAFGHLPDVVLLDVDLTQREALIARVQAALGQEAHLDAVCHLAGGFHMGDGVDALSLPTWEYLLNLNTTSFLNLAAAVVPTLKQQGAGHVVTVGAAAAARGQAHMGAYCAAKSALQRLTEALSAELKMDGINVNCVLPTVLDTPDNRAAMPDANPATWVQPKDLAEVIGFLITDGARAIHGAAIPVAGRV</sequence>
<dbReference type="Proteomes" id="UP000664731">
    <property type="component" value="Unassembled WGS sequence"/>
</dbReference>
<protein>
    <submittedName>
        <fullName evidence="3">SDR family NAD(P)-dependent oxidoreductase</fullName>
    </submittedName>
</protein>
<evidence type="ECO:0000313" key="4">
    <source>
        <dbReference type="Proteomes" id="UP000664731"/>
    </source>
</evidence>
<organism evidence="3 4">
    <name type="scientific">Comamonas denitrificans</name>
    <dbReference type="NCBI Taxonomy" id="117506"/>
    <lineage>
        <taxon>Bacteria</taxon>
        <taxon>Pseudomonadati</taxon>
        <taxon>Pseudomonadota</taxon>
        <taxon>Betaproteobacteria</taxon>
        <taxon>Burkholderiales</taxon>
        <taxon>Comamonadaceae</taxon>
        <taxon>Comamonas</taxon>
    </lineage>
</organism>